<dbReference type="PANTHER" id="PTHR10334">
    <property type="entry name" value="CYSTEINE-RICH SECRETORY PROTEIN-RELATED"/>
    <property type="match status" value="1"/>
</dbReference>
<dbReference type="InterPro" id="IPR001283">
    <property type="entry name" value="CRISP-related"/>
</dbReference>
<sequence length="314" mass="32432">MHSSIIITSLCAALAVAKPLQHMGKHIKKDYVTDLDIVIETVFVTVTAGSPPAVETPQAEATTVVVMNTVYAQAETPVATSSPKAAAVFAAVSPVEAAEPAPTTTIAPVVVPTTAAPVVVSTPEPVVAPVPVTSAAPAASGYEGTILERHNAHRANHSANALVYNATLAGYAKNTAQKCVFAHDMTQGGGGYGQNIVENGRLPWTGVNIASAAAFGITEQWYNGEEPLYASSYTKDNPATSADVLHFTQVVWKATTDVGCYTAQCAQGTVDAGAPTAFTVCNYWPQGNFGGQYGNNVAQGSGAATQHATIEWSA</sequence>
<evidence type="ECO:0000259" key="2">
    <source>
        <dbReference type="SMART" id="SM00198"/>
    </source>
</evidence>
<dbReference type="OrthoDB" id="337038at2759"/>
<dbReference type="Gene3D" id="3.40.33.10">
    <property type="entry name" value="CAP"/>
    <property type="match status" value="1"/>
</dbReference>
<keyword evidence="1" id="KW-0732">Signal</keyword>
<dbReference type="Proteomes" id="UP000005446">
    <property type="component" value="Unassembled WGS sequence"/>
</dbReference>
<dbReference type="CDD" id="cd05380">
    <property type="entry name" value="CAP_euk"/>
    <property type="match status" value="1"/>
</dbReference>
<comment type="caution">
    <text evidence="3">The sequence shown here is derived from an EMBL/GenBank/DDBJ whole genome shotgun (WGS) entry which is preliminary data.</text>
</comment>
<dbReference type="InParanoid" id="H0EP68"/>
<accession>H0EP68</accession>
<evidence type="ECO:0000313" key="3">
    <source>
        <dbReference type="EMBL" id="EHK99660.1"/>
    </source>
</evidence>
<keyword evidence="4" id="KW-1185">Reference proteome</keyword>
<organism evidence="3 4">
    <name type="scientific">Glarea lozoyensis (strain ATCC 74030 / MF5533)</name>
    <dbReference type="NCBI Taxonomy" id="1104152"/>
    <lineage>
        <taxon>Eukaryota</taxon>
        <taxon>Fungi</taxon>
        <taxon>Dikarya</taxon>
        <taxon>Ascomycota</taxon>
        <taxon>Pezizomycotina</taxon>
        <taxon>Leotiomycetes</taxon>
        <taxon>Helotiales</taxon>
        <taxon>Helotiaceae</taxon>
        <taxon>Glarea</taxon>
    </lineage>
</organism>
<dbReference type="InterPro" id="IPR014044">
    <property type="entry name" value="CAP_dom"/>
</dbReference>
<gene>
    <name evidence="3" type="ORF">M7I_4438</name>
</gene>
<feature type="chain" id="PRO_5003531666" description="SCP domain-containing protein" evidence="1">
    <location>
        <begin position="18"/>
        <end position="314"/>
    </location>
</feature>
<dbReference type="PRINTS" id="PR00837">
    <property type="entry name" value="V5TPXLIKE"/>
</dbReference>
<dbReference type="SMART" id="SM00198">
    <property type="entry name" value="SCP"/>
    <property type="match status" value="1"/>
</dbReference>
<feature type="signal peptide" evidence="1">
    <location>
        <begin position="1"/>
        <end position="17"/>
    </location>
</feature>
<proteinExistence type="predicted"/>
<reference evidence="3 4" key="1">
    <citation type="journal article" date="2012" name="Eukaryot. Cell">
        <title>Genome sequence of the fungus Glarea lozoyensis: the first genome sequence of a species from the Helotiaceae family.</title>
        <authorList>
            <person name="Youssar L."/>
            <person name="Gruening B.A."/>
            <person name="Erxleben A."/>
            <person name="Guenther S."/>
            <person name="Huettel W."/>
        </authorList>
    </citation>
    <scope>NUCLEOTIDE SEQUENCE [LARGE SCALE GENOMIC DNA]</scope>
    <source>
        <strain evidence="4">ATCC 74030 / MF5533</strain>
    </source>
</reference>
<dbReference type="EMBL" id="AGUE01000109">
    <property type="protein sequence ID" value="EHK99660.1"/>
    <property type="molecule type" value="Genomic_DNA"/>
</dbReference>
<feature type="domain" description="SCP" evidence="2">
    <location>
        <begin position="141"/>
        <end position="291"/>
    </location>
</feature>
<dbReference type="AlphaFoldDB" id="H0EP68"/>
<dbReference type="Pfam" id="PF00188">
    <property type="entry name" value="CAP"/>
    <property type="match status" value="1"/>
</dbReference>
<evidence type="ECO:0000256" key="1">
    <source>
        <dbReference type="SAM" id="SignalP"/>
    </source>
</evidence>
<dbReference type="HOGENOM" id="CLU_035730_5_0_1"/>
<evidence type="ECO:0000313" key="4">
    <source>
        <dbReference type="Proteomes" id="UP000005446"/>
    </source>
</evidence>
<protein>
    <recommendedName>
        <fullName evidence="2">SCP domain-containing protein</fullName>
    </recommendedName>
</protein>
<dbReference type="SUPFAM" id="SSF55797">
    <property type="entry name" value="PR-1-like"/>
    <property type="match status" value="1"/>
</dbReference>
<name>H0EP68_GLAL7</name>
<dbReference type="InterPro" id="IPR035940">
    <property type="entry name" value="CAP_sf"/>
</dbReference>